<evidence type="ECO:0000313" key="2">
    <source>
        <dbReference type="Proteomes" id="UP001607302"/>
    </source>
</evidence>
<reference evidence="1 2" key="1">
    <citation type="journal article" date="2024" name="Ann. Entomol. Soc. Am.">
        <title>Genomic analyses of the southern and eastern yellowjacket wasps (Hymenoptera: Vespidae) reveal evolutionary signatures of social life.</title>
        <authorList>
            <person name="Catto M.A."/>
            <person name="Caine P.B."/>
            <person name="Orr S.E."/>
            <person name="Hunt B.G."/>
            <person name="Goodisman M.A.D."/>
        </authorList>
    </citation>
    <scope>NUCLEOTIDE SEQUENCE [LARGE SCALE GENOMIC DNA]</scope>
    <source>
        <strain evidence="1">233</strain>
        <tissue evidence="1">Head and thorax</tissue>
    </source>
</reference>
<accession>A0ABD2BR57</accession>
<sequence length="27" mass="3371">MELKEEKGWNVIKKRVKVEERRDTKKL</sequence>
<keyword evidence="2" id="KW-1185">Reference proteome</keyword>
<dbReference type="Proteomes" id="UP001607302">
    <property type="component" value="Unassembled WGS sequence"/>
</dbReference>
<evidence type="ECO:0000313" key="1">
    <source>
        <dbReference type="EMBL" id="KAL2735267.1"/>
    </source>
</evidence>
<comment type="caution">
    <text evidence="1">The sequence shown here is derived from an EMBL/GenBank/DDBJ whole genome shotgun (WGS) entry which is preliminary data.</text>
</comment>
<protein>
    <submittedName>
        <fullName evidence="1">Uncharacterized protein</fullName>
    </submittedName>
</protein>
<dbReference type="EMBL" id="JAUDFV010000064">
    <property type="protein sequence ID" value="KAL2735267.1"/>
    <property type="molecule type" value="Genomic_DNA"/>
</dbReference>
<dbReference type="AlphaFoldDB" id="A0ABD2BR57"/>
<organism evidence="1 2">
    <name type="scientific">Vespula squamosa</name>
    <name type="common">Southern yellow jacket</name>
    <name type="synonym">Wasp</name>
    <dbReference type="NCBI Taxonomy" id="30214"/>
    <lineage>
        <taxon>Eukaryota</taxon>
        <taxon>Metazoa</taxon>
        <taxon>Ecdysozoa</taxon>
        <taxon>Arthropoda</taxon>
        <taxon>Hexapoda</taxon>
        <taxon>Insecta</taxon>
        <taxon>Pterygota</taxon>
        <taxon>Neoptera</taxon>
        <taxon>Endopterygota</taxon>
        <taxon>Hymenoptera</taxon>
        <taxon>Apocrita</taxon>
        <taxon>Aculeata</taxon>
        <taxon>Vespoidea</taxon>
        <taxon>Vespidae</taxon>
        <taxon>Vespinae</taxon>
        <taxon>Vespula</taxon>
    </lineage>
</organism>
<proteinExistence type="predicted"/>
<name>A0ABD2BR57_VESSQ</name>
<gene>
    <name evidence="1" type="ORF">V1478_002907</name>
</gene>